<dbReference type="Proteomes" id="UP001174934">
    <property type="component" value="Unassembled WGS sequence"/>
</dbReference>
<gene>
    <name evidence="2" type="ORF">B0T17DRAFT_129027</name>
</gene>
<proteinExistence type="predicted"/>
<protein>
    <submittedName>
        <fullName evidence="2">Uncharacterized protein</fullName>
    </submittedName>
</protein>
<sequence length="620" mass="69680">MASIAPIAQQEPTAPDLWSLQLPPGNTQQEPTAPVIWPSTEEAAHGNQSPAPPSPQPPPDTKEHVPPAAPENEETSHIENQVAQIRTWLRDRRVVDHTSRRRPLEPTGNLQSTETDLDEFVVIETREEDEHQRHRQKLLEELASALAVAELMGTHEATQALELAQDTLKAWDNTKDAEANNYTLDTFGGDRISPLDKFSQVEFGGGLTHDELERRQEVMDKKDKIDLESIIVNCVVTRTGFQTASDTKEFPICPYDPKYLNRLGTGKYPGGTGVRTVFSLRLPQTDEGEVVIEYWISTRNHRELFAQTSISITSMVTPPSMRYIDLQEGNLHRQLPFVPPVEFNPGAPTEAIELSLVVHGDALITTEFARAAHARQMTTKKFSAAAAMDEKMTNLTFDHEATIKIVTGVNCQYWLKTFKDRLEQRWFQLGDQPIEDRLPLTNAGTLSNRDMYDALYAFPQTEPRITRFANKRQRTTILGLAQAYEHSWQVQAHQELRRSTSHIVAIKVPGAEEYLEEKRDDGNTVMVATGRPTEFIFFLTGTNVELGMLPRPGDTCRILVDVKPAKEPIDILRTAEQELTTLEKYLQHAAQEAGDALSDFDRDSTLCQHLHGIAVDTTPC</sequence>
<evidence type="ECO:0000313" key="2">
    <source>
        <dbReference type="EMBL" id="KAK0609657.1"/>
    </source>
</evidence>
<evidence type="ECO:0000313" key="3">
    <source>
        <dbReference type="Proteomes" id="UP001174934"/>
    </source>
</evidence>
<dbReference type="AlphaFoldDB" id="A0AA39W9M2"/>
<comment type="caution">
    <text evidence="2">The sequence shown here is derived from an EMBL/GenBank/DDBJ whole genome shotgun (WGS) entry which is preliminary data.</text>
</comment>
<keyword evidence="3" id="KW-1185">Reference proteome</keyword>
<name>A0AA39W9M2_9PEZI</name>
<feature type="region of interest" description="Disordered" evidence="1">
    <location>
        <begin position="1"/>
        <end position="81"/>
    </location>
</feature>
<feature type="compositionally biased region" description="Pro residues" evidence="1">
    <location>
        <begin position="50"/>
        <end position="59"/>
    </location>
</feature>
<reference evidence="2" key="1">
    <citation type="submission" date="2023-06" db="EMBL/GenBank/DDBJ databases">
        <title>Genome-scale phylogeny and comparative genomics of the fungal order Sordariales.</title>
        <authorList>
            <consortium name="Lawrence Berkeley National Laboratory"/>
            <person name="Hensen N."/>
            <person name="Bonometti L."/>
            <person name="Westerberg I."/>
            <person name="Brannstrom I.O."/>
            <person name="Guillou S."/>
            <person name="Cros-Aarteil S."/>
            <person name="Calhoun S."/>
            <person name="Haridas S."/>
            <person name="Kuo A."/>
            <person name="Mondo S."/>
            <person name="Pangilinan J."/>
            <person name="Riley R."/>
            <person name="LaButti K."/>
            <person name="Andreopoulos B."/>
            <person name="Lipzen A."/>
            <person name="Chen C."/>
            <person name="Yanf M."/>
            <person name="Daum C."/>
            <person name="Ng V."/>
            <person name="Clum A."/>
            <person name="Steindorff A."/>
            <person name="Ohm R."/>
            <person name="Martin F."/>
            <person name="Silar P."/>
            <person name="Natvig D."/>
            <person name="Lalanne C."/>
            <person name="Gautier V."/>
            <person name="Ament-velasquez S.L."/>
            <person name="Kruys A."/>
            <person name="Hutchinson M.I."/>
            <person name="Powell A.J."/>
            <person name="Barry K."/>
            <person name="Miller A.N."/>
            <person name="Grigoriev I.V."/>
            <person name="Debuchy R."/>
            <person name="Gladieux P."/>
            <person name="Thoren M.H."/>
            <person name="Johannesson H."/>
        </authorList>
    </citation>
    <scope>NUCLEOTIDE SEQUENCE</scope>
    <source>
        <strain evidence="2">SMH3391-2</strain>
    </source>
</reference>
<accession>A0AA39W9M2</accession>
<evidence type="ECO:0000256" key="1">
    <source>
        <dbReference type="SAM" id="MobiDB-lite"/>
    </source>
</evidence>
<dbReference type="EMBL" id="JAULSR010000012">
    <property type="protein sequence ID" value="KAK0609657.1"/>
    <property type="molecule type" value="Genomic_DNA"/>
</dbReference>
<organism evidence="2 3">
    <name type="scientific">Bombardia bombarda</name>
    <dbReference type="NCBI Taxonomy" id="252184"/>
    <lineage>
        <taxon>Eukaryota</taxon>
        <taxon>Fungi</taxon>
        <taxon>Dikarya</taxon>
        <taxon>Ascomycota</taxon>
        <taxon>Pezizomycotina</taxon>
        <taxon>Sordariomycetes</taxon>
        <taxon>Sordariomycetidae</taxon>
        <taxon>Sordariales</taxon>
        <taxon>Lasiosphaeriaceae</taxon>
        <taxon>Bombardia</taxon>
    </lineage>
</organism>